<evidence type="ECO:0008006" key="10">
    <source>
        <dbReference type="Google" id="ProtNLM"/>
    </source>
</evidence>
<dbReference type="Proteomes" id="UP000597301">
    <property type="component" value="Unassembled WGS sequence"/>
</dbReference>
<keyword evidence="4" id="KW-0472">Membrane</keyword>
<gene>
    <name evidence="8" type="ORF">GCM10011382_19270</name>
</gene>
<dbReference type="PROSITE" id="PS50192">
    <property type="entry name" value="T_SNARE"/>
    <property type="match status" value="1"/>
</dbReference>
<dbReference type="InterPro" id="IPR000727">
    <property type="entry name" value="T_SNARE_dom"/>
</dbReference>
<dbReference type="InterPro" id="IPR003660">
    <property type="entry name" value="HAMP_dom"/>
</dbReference>
<evidence type="ECO:0000259" key="7">
    <source>
        <dbReference type="PROSITE" id="PS50885"/>
    </source>
</evidence>
<feature type="transmembrane region" description="Helical" evidence="4">
    <location>
        <begin position="356"/>
        <end position="377"/>
    </location>
</feature>
<evidence type="ECO:0000256" key="3">
    <source>
        <dbReference type="PROSITE-ProRule" id="PRU00284"/>
    </source>
</evidence>
<evidence type="ECO:0000313" key="9">
    <source>
        <dbReference type="Proteomes" id="UP000597301"/>
    </source>
</evidence>
<dbReference type="PROSITE" id="PS50111">
    <property type="entry name" value="CHEMOTAXIS_TRANSDUC_2"/>
    <property type="match status" value="1"/>
</dbReference>
<comment type="similarity">
    <text evidence="2">Belongs to the methyl-accepting chemotaxis (MCP) protein family.</text>
</comment>
<dbReference type="PANTHER" id="PTHR43531">
    <property type="entry name" value="PROTEIN ICFG"/>
    <property type="match status" value="1"/>
</dbReference>
<feature type="domain" description="Methyl-accepting transducer" evidence="5">
    <location>
        <begin position="439"/>
        <end position="668"/>
    </location>
</feature>
<evidence type="ECO:0000256" key="1">
    <source>
        <dbReference type="ARBA" id="ARBA00022481"/>
    </source>
</evidence>
<dbReference type="Pfam" id="PF00015">
    <property type="entry name" value="MCPsignal"/>
    <property type="match status" value="1"/>
</dbReference>
<accession>A0ABQ1P1R2</accession>
<dbReference type="InterPro" id="IPR004089">
    <property type="entry name" value="MCPsignal_dom"/>
</dbReference>
<feature type="domain" description="HAMP" evidence="7">
    <location>
        <begin position="377"/>
        <end position="434"/>
    </location>
</feature>
<evidence type="ECO:0000313" key="8">
    <source>
        <dbReference type="EMBL" id="GGC89171.1"/>
    </source>
</evidence>
<evidence type="ECO:0000259" key="5">
    <source>
        <dbReference type="PROSITE" id="PS50111"/>
    </source>
</evidence>
<evidence type="ECO:0000256" key="2">
    <source>
        <dbReference type="ARBA" id="ARBA00029447"/>
    </source>
</evidence>
<dbReference type="CDD" id="cd06225">
    <property type="entry name" value="HAMP"/>
    <property type="match status" value="1"/>
</dbReference>
<keyword evidence="9" id="KW-1185">Reference proteome</keyword>
<name>A0ABQ1P1R2_9GAMM</name>
<feature type="domain" description="T-SNARE coiled-coil homology" evidence="6">
    <location>
        <begin position="598"/>
        <end position="660"/>
    </location>
</feature>
<dbReference type="Gene3D" id="1.10.287.950">
    <property type="entry name" value="Methyl-accepting chemotaxis protein"/>
    <property type="match status" value="1"/>
</dbReference>
<keyword evidence="1" id="KW-0488">Methylation</keyword>
<reference evidence="9" key="1">
    <citation type="journal article" date="2019" name="Int. J. Syst. Evol. Microbiol.">
        <title>The Global Catalogue of Microorganisms (GCM) 10K type strain sequencing project: providing services to taxonomists for standard genome sequencing and annotation.</title>
        <authorList>
            <consortium name="The Broad Institute Genomics Platform"/>
            <consortium name="The Broad Institute Genome Sequencing Center for Infectious Disease"/>
            <person name="Wu L."/>
            <person name="Ma J."/>
        </authorList>
    </citation>
    <scope>NUCLEOTIDE SEQUENCE [LARGE SCALE GENOMIC DNA]</scope>
    <source>
        <strain evidence="9">CGMCC 1.15122</strain>
    </source>
</reference>
<dbReference type="RefSeq" id="WP_188639289.1">
    <property type="nucleotide sequence ID" value="NZ_BMHM01000003.1"/>
</dbReference>
<dbReference type="EMBL" id="BMHM01000003">
    <property type="protein sequence ID" value="GGC89171.1"/>
    <property type="molecule type" value="Genomic_DNA"/>
</dbReference>
<proteinExistence type="inferred from homology"/>
<dbReference type="SMART" id="SM00283">
    <property type="entry name" value="MA"/>
    <property type="match status" value="1"/>
</dbReference>
<keyword evidence="4" id="KW-0812">Transmembrane</keyword>
<keyword evidence="3" id="KW-0807">Transducer</keyword>
<dbReference type="CDD" id="cd11386">
    <property type="entry name" value="MCP_signal"/>
    <property type="match status" value="1"/>
</dbReference>
<dbReference type="PANTHER" id="PTHR43531:SF14">
    <property type="entry name" value="METHYL-ACCEPTING CHEMOTAXIS PROTEIN I-RELATED"/>
    <property type="match status" value="1"/>
</dbReference>
<dbReference type="InterPro" id="IPR051310">
    <property type="entry name" value="MCP_chemotaxis"/>
</dbReference>
<sequence>MKKTISIRAMLISLFAAAVLGSIVLAGTGWMTNQRLINVQHFVTNDVLPLQDASRSMVLTMGAFGQRHADLLAADTAQGLEQVTPRSELDTRYSQARAGLARIEQTDVAGQLTALDSEYQSLLTGDEALENARRDALSLQAQMAEQIAQMEAAITNVMRSAEDIAGRTALAQVREERRQRELMEAWREEGTTTLPTQILDNMFTARVDIGRLSGNARMAVATLSDLGRQMMQVESIDALVNLRSNEISQQVSLARQSLAAIADASSTTVEQRALISELDAVIVELNSLMVEDAGSVYALRQQQLNQSTQVQAALANVAAATTQMRVALSDIEAYTVAQAASASAEAETLANAGRTLLILVTAGVIVVLAIFGWRTLVRVLGPLVAMRRQMESISGAAGENADLSMRLALQRNDEVGQAAQAFNRMMDTFESMVSQIRESAEAIASSSRQIAAGNENLSQRTDQQAASLAETASSLEQITATVKQTADYADQAKDASGSVDERARSAGDVAKRTTAAMGDIRQASEKITSIIKAIDDIAFQTNLLALNASVEAARAGEQGRGFAVVAQEVRKLAGRSAEEASQIRHLVDDSVKKVSEGEQLVNASSHHLQDIIDSLSEVTRYVTEIADATKEQSAGIDQINQAISQLDQVTHQNARLVQDASSASQTLDERAGDMHTLVSRFHVSHSAGQQAALPAQEEHARLT</sequence>
<dbReference type="SUPFAM" id="SSF58104">
    <property type="entry name" value="Methyl-accepting chemotaxis protein (MCP) signaling domain"/>
    <property type="match status" value="1"/>
</dbReference>
<evidence type="ECO:0000256" key="4">
    <source>
        <dbReference type="SAM" id="Phobius"/>
    </source>
</evidence>
<dbReference type="PROSITE" id="PS50885">
    <property type="entry name" value="HAMP"/>
    <property type="match status" value="1"/>
</dbReference>
<evidence type="ECO:0000259" key="6">
    <source>
        <dbReference type="PROSITE" id="PS50192"/>
    </source>
</evidence>
<protein>
    <recommendedName>
        <fullName evidence="10">Methyl-accepting chemotaxis protein</fullName>
    </recommendedName>
</protein>
<comment type="caution">
    <text evidence="8">The sequence shown here is derived from an EMBL/GenBank/DDBJ whole genome shotgun (WGS) entry which is preliminary data.</text>
</comment>
<organism evidence="8 9">
    <name type="scientific">Vreelandella lutescens</name>
    <dbReference type="NCBI Taxonomy" id="1602943"/>
    <lineage>
        <taxon>Bacteria</taxon>
        <taxon>Pseudomonadati</taxon>
        <taxon>Pseudomonadota</taxon>
        <taxon>Gammaproteobacteria</taxon>
        <taxon>Oceanospirillales</taxon>
        <taxon>Halomonadaceae</taxon>
        <taxon>Vreelandella</taxon>
    </lineage>
</organism>
<dbReference type="Pfam" id="PF00672">
    <property type="entry name" value="HAMP"/>
    <property type="match status" value="1"/>
</dbReference>
<keyword evidence="4" id="KW-1133">Transmembrane helix</keyword>
<dbReference type="SMART" id="SM00304">
    <property type="entry name" value="HAMP"/>
    <property type="match status" value="1"/>
</dbReference>